<proteinExistence type="predicted"/>
<gene>
    <name evidence="2" type="ORF">ACH3VR_11495</name>
</gene>
<evidence type="ECO:0000256" key="1">
    <source>
        <dbReference type="SAM" id="MobiDB-lite"/>
    </source>
</evidence>
<dbReference type="EMBL" id="JBIQWL010000003">
    <property type="protein sequence ID" value="MFH8250982.1"/>
    <property type="molecule type" value="Genomic_DNA"/>
</dbReference>
<name>A0ABW7Q964_9MICO</name>
<evidence type="ECO:0000313" key="2">
    <source>
        <dbReference type="EMBL" id="MFH8250982.1"/>
    </source>
</evidence>
<organism evidence="2 3">
    <name type="scientific">Microbacterium alkaliflavum</name>
    <dbReference type="NCBI Taxonomy" id="3248839"/>
    <lineage>
        <taxon>Bacteria</taxon>
        <taxon>Bacillati</taxon>
        <taxon>Actinomycetota</taxon>
        <taxon>Actinomycetes</taxon>
        <taxon>Micrococcales</taxon>
        <taxon>Microbacteriaceae</taxon>
        <taxon>Microbacterium</taxon>
    </lineage>
</organism>
<feature type="region of interest" description="Disordered" evidence="1">
    <location>
        <begin position="1"/>
        <end position="31"/>
    </location>
</feature>
<dbReference type="RefSeq" id="WP_397556429.1">
    <property type="nucleotide sequence ID" value="NZ_JBIQWL010000003.1"/>
</dbReference>
<keyword evidence="3" id="KW-1185">Reference proteome</keyword>
<sequence length="55" mass="6455">MFGRHHKDKHAEDERVFANDDDPAAEEDGLAEWEKIEMQRRLQLEVQSFENGIEG</sequence>
<dbReference type="Proteomes" id="UP001610861">
    <property type="component" value="Unassembled WGS sequence"/>
</dbReference>
<feature type="compositionally biased region" description="Basic and acidic residues" evidence="1">
    <location>
        <begin position="9"/>
        <end position="18"/>
    </location>
</feature>
<feature type="compositionally biased region" description="Acidic residues" evidence="1">
    <location>
        <begin position="19"/>
        <end position="31"/>
    </location>
</feature>
<reference evidence="2 3" key="1">
    <citation type="submission" date="2024-09" db="EMBL/GenBank/DDBJ databases">
        <authorList>
            <person name="Pan X."/>
        </authorList>
    </citation>
    <scope>NUCLEOTIDE SEQUENCE [LARGE SCALE GENOMIC DNA]</scope>
    <source>
        <strain evidence="2 3">B2969</strain>
    </source>
</reference>
<accession>A0ABW7Q964</accession>
<protein>
    <submittedName>
        <fullName evidence="2">Uncharacterized protein</fullName>
    </submittedName>
</protein>
<evidence type="ECO:0000313" key="3">
    <source>
        <dbReference type="Proteomes" id="UP001610861"/>
    </source>
</evidence>
<comment type="caution">
    <text evidence="2">The sequence shown here is derived from an EMBL/GenBank/DDBJ whole genome shotgun (WGS) entry which is preliminary data.</text>
</comment>